<keyword evidence="2" id="KW-1185">Reference proteome</keyword>
<name>A0A219B979_9SPHN</name>
<dbReference type="Proteomes" id="UP000198462">
    <property type="component" value="Unassembled WGS sequence"/>
</dbReference>
<dbReference type="RefSeq" id="WP_088713027.1">
    <property type="nucleotide sequence ID" value="NZ_NFZT01000001.1"/>
</dbReference>
<dbReference type="AlphaFoldDB" id="A0A219B979"/>
<evidence type="ECO:0008006" key="3">
    <source>
        <dbReference type="Google" id="ProtNLM"/>
    </source>
</evidence>
<proteinExistence type="predicted"/>
<dbReference type="EMBL" id="NFZT01000001">
    <property type="protein sequence ID" value="OWV34328.1"/>
    <property type="molecule type" value="Genomic_DNA"/>
</dbReference>
<sequence length="64" mass="7149">MKLKVEVERLVHRSPGLTASELAEGLFGDEDRHKQIASCCGELVEQGRIDRKGKGSAADPYRYF</sequence>
<organism evidence="1 2">
    <name type="scientific">Pacificimonas flava</name>
    <dbReference type="NCBI Taxonomy" id="1234595"/>
    <lineage>
        <taxon>Bacteria</taxon>
        <taxon>Pseudomonadati</taxon>
        <taxon>Pseudomonadota</taxon>
        <taxon>Alphaproteobacteria</taxon>
        <taxon>Sphingomonadales</taxon>
        <taxon>Sphingosinicellaceae</taxon>
        <taxon>Pacificimonas</taxon>
    </lineage>
</organism>
<evidence type="ECO:0000313" key="2">
    <source>
        <dbReference type="Proteomes" id="UP000198462"/>
    </source>
</evidence>
<reference evidence="2" key="1">
    <citation type="submission" date="2017-05" db="EMBL/GenBank/DDBJ databases">
        <authorList>
            <person name="Lin X."/>
        </authorList>
    </citation>
    <scope>NUCLEOTIDE SEQUENCE [LARGE SCALE GENOMIC DNA]</scope>
    <source>
        <strain evidence="2">JLT2012</strain>
    </source>
</reference>
<evidence type="ECO:0000313" key="1">
    <source>
        <dbReference type="EMBL" id="OWV34328.1"/>
    </source>
</evidence>
<accession>A0A219B979</accession>
<gene>
    <name evidence="1" type="ORF">B5C34_13245</name>
</gene>
<comment type="caution">
    <text evidence="1">The sequence shown here is derived from an EMBL/GenBank/DDBJ whole genome shotgun (WGS) entry which is preliminary data.</text>
</comment>
<protein>
    <recommendedName>
        <fullName evidence="3">MarR family transcriptional regulator</fullName>
    </recommendedName>
</protein>